<evidence type="ECO:0000313" key="3">
    <source>
        <dbReference type="EMBL" id="JAT55631.1"/>
    </source>
</evidence>
<protein>
    <submittedName>
        <fullName evidence="3">Glutamate--tRNA ligase 2</fullName>
    </submittedName>
</protein>
<reference evidence="3" key="1">
    <citation type="submission" date="2015-07" db="EMBL/GenBank/DDBJ databases">
        <title>Transcriptome Assembly of Anthurium amnicola.</title>
        <authorList>
            <person name="Suzuki J."/>
        </authorList>
    </citation>
    <scope>NUCLEOTIDE SEQUENCE</scope>
</reference>
<proteinExistence type="predicted"/>
<evidence type="ECO:0000256" key="1">
    <source>
        <dbReference type="SAM" id="MobiDB-lite"/>
    </source>
</evidence>
<keyword evidence="3" id="KW-0436">Ligase</keyword>
<dbReference type="InterPro" id="IPR008889">
    <property type="entry name" value="VQ"/>
</dbReference>
<sequence length="261" mass="28467">NRERESIERGGGREEEWVYRKRKLREREREKESIKRDHHHISMTMREAKGDWMQYYEGNHSIHPPGDGGSSTNFGNASQLAESTAVTSALATASPGGAQPASAEGRVGKAARRRSRASRKAPTTLVNADPANFRAMVQRFTGAPPGSFHAGNQETSANSFVPPQLHHQQPGVFPLGIHHHQQQQYPQYYERPLITSGRGGGRAGDGDGDGGVFLHEFCSGNTQRSMDASEGYPPEGIFYSQLLTTPPASSYSGTGNGFLFG</sequence>
<dbReference type="GO" id="GO:0016874">
    <property type="term" value="F:ligase activity"/>
    <property type="evidence" value="ECO:0007669"/>
    <property type="project" value="UniProtKB-KW"/>
</dbReference>
<feature type="domain" description="VQ" evidence="2">
    <location>
        <begin position="121"/>
        <end position="145"/>
    </location>
</feature>
<feature type="compositionally biased region" description="Low complexity" evidence="1">
    <location>
        <begin position="81"/>
        <end position="94"/>
    </location>
</feature>
<dbReference type="EMBL" id="GDJX01012305">
    <property type="protein sequence ID" value="JAT55631.1"/>
    <property type="molecule type" value="Transcribed_RNA"/>
</dbReference>
<feature type="compositionally biased region" description="Basic residues" evidence="1">
    <location>
        <begin position="109"/>
        <end position="119"/>
    </location>
</feature>
<feature type="compositionally biased region" description="Polar residues" evidence="1">
    <location>
        <begin position="70"/>
        <end position="80"/>
    </location>
</feature>
<gene>
    <name evidence="3" type="primary">gltX2_7</name>
    <name evidence="3" type="ORF">g.29361</name>
</gene>
<feature type="non-terminal residue" evidence="3">
    <location>
        <position position="1"/>
    </location>
</feature>
<feature type="region of interest" description="Disordered" evidence="1">
    <location>
        <begin position="56"/>
        <end position="127"/>
    </location>
</feature>
<dbReference type="AlphaFoldDB" id="A0A1D1YLX6"/>
<dbReference type="InterPro" id="IPR039609">
    <property type="entry name" value="VQ_15/22"/>
</dbReference>
<dbReference type="Pfam" id="PF05678">
    <property type="entry name" value="VQ"/>
    <property type="match status" value="1"/>
</dbReference>
<evidence type="ECO:0000259" key="2">
    <source>
        <dbReference type="Pfam" id="PF05678"/>
    </source>
</evidence>
<dbReference type="PANTHER" id="PTHR33179">
    <property type="entry name" value="VQ MOTIF-CONTAINING PROTEIN"/>
    <property type="match status" value="1"/>
</dbReference>
<dbReference type="PANTHER" id="PTHR33179:SF29">
    <property type="entry name" value="OS06G0666400 PROTEIN"/>
    <property type="match status" value="1"/>
</dbReference>
<accession>A0A1D1YLX6</accession>
<organism evidence="3">
    <name type="scientific">Anthurium amnicola</name>
    <dbReference type="NCBI Taxonomy" id="1678845"/>
    <lineage>
        <taxon>Eukaryota</taxon>
        <taxon>Viridiplantae</taxon>
        <taxon>Streptophyta</taxon>
        <taxon>Embryophyta</taxon>
        <taxon>Tracheophyta</taxon>
        <taxon>Spermatophyta</taxon>
        <taxon>Magnoliopsida</taxon>
        <taxon>Liliopsida</taxon>
        <taxon>Araceae</taxon>
        <taxon>Pothoideae</taxon>
        <taxon>Potheae</taxon>
        <taxon>Anthurium</taxon>
    </lineage>
</organism>
<name>A0A1D1YLX6_9ARAE</name>